<sequence length="307" mass="35438">MKYDVFGDIHGYAQELEILLQQLGYERKGGVYAHPLGRQAVFVGDYIDRGPMIRETLHLIKDMCDAGNALAVMGNHEFNAISFHTPHIEKGGFFRDHSLTEIEQHIDTLKQFKHVEQEWLYFLDWFKTLPLFLDLGYIRVVHACWDAKYIQWLKENYTGINTDILRLANDKSNRGEVFTVINETLKGKEYTLPAGHFFVDKGGVVRNESRIKWWTPKAAPIDFNHYLMDCPPELANESLPDDVEPFSYTDHVPVFFGHYWLKGKPSIENNVAICLDYSVAKHGYLVCCSVDVMDQQPVMKLSYQKAL</sequence>
<evidence type="ECO:0000259" key="1">
    <source>
        <dbReference type="Pfam" id="PF00149"/>
    </source>
</evidence>
<dbReference type="GO" id="GO:0005737">
    <property type="term" value="C:cytoplasm"/>
    <property type="evidence" value="ECO:0007669"/>
    <property type="project" value="TreeGrafter"/>
</dbReference>
<dbReference type="Proteomes" id="UP000426027">
    <property type="component" value="Chromosome"/>
</dbReference>
<dbReference type="InterPro" id="IPR029052">
    <property type="entry name" value="Metallo-depent_PP-like"/>
</dbReference>
<dbReference type="RefSeq" id="WP_157479277.1">
    <property type="nucleotide sequence ID" value="NZ_CP046566.1"/>
</dbReference>
<gene>
    <name evidence="2" type="ORF">GLV81_13180</name>
</gene>
<organism evidence="2 3">
    <name type="scientific">Phnomibacter ginsenosidimutans</name>
    <dbReference type="NCBI Taxonomy" id="2676868"/>
    <lineage>
        <taxon>Bacteria</taxon>
        <taxon>Pseudomonadati</taxon>
        <taxon>Bacteroidota</taxon>
        <taxon>Chitinophagia</taxon>
        <taxon>Chitinophagales</taxon>
        <taxon>Chitinophagaceae</taxon>
        <taxon>Phnomibacter</taxon>
    </lineage>
</organism>
<keyword evidence="3" id="KW-1185">Reference proteome</keyword>
<proteinExistence type="predicted"/>
<name>A0A6I6G990_9BACT</name>
<dbReference type="Gene3D" id="3.60.21.10">
    <property type="match status" value="1"/>
</dbReference>
<dbReference type="PANTHER" id="PTHR42850:SF7">
    <property type="entry name" value="BIS(5'-NUCLEOSYL)-TETRAPHOSPHATASE PRPE [ASYMMETRICAL]"/>
    <property type="match status" value="1"/>
</dbReference>
<dbReference type="AlphaFoldDB" id="A0A6I6G990"/>
<dbReference type="KEGG" id="fls:GLV81_13180"/>
<evidence type="ECO:0000313" key="3">
    <source>
        <dbReference type="Proteomes" id="UP000426027"/>
    </source>
</evidence>
<dbReference type="SUPFAM" id="SSF56300">
    <property type="entry name" value="Metallo-dependent phosphatases"/>
    <property type="match status" value="1"/>
</dbReference>
<dbReference type="GO" id="GO:0016791">
    <property type="term" value="F:phosphatase activity"/>
    <property type="evidence" value="ECO:0007669"/>
    <property type="project" value="TreeGrafter"/>
</dbReference>
<accession>A0A6I6G990</accession>
<dbReference type="InterPro" id="IPR050126">
    <property type="entry name" value="Ap4A_hydrolase"/>
</dbReference>
<dbReference type="Pfam" id="PF00149">
    <property type="entry name" value="Metallophos"/>
    <property type="match status" value="1"/>
</dbReference>
<dbReference type="InterPro" id="IPR004843">
    <property type="entry name" value="Calcineurin-like_PHP"/>
</dbReference>
<dbReference type="EMBL" id="CP046566">
    <property type="protein sequence ID" value="QGW28924.1"/>
    <property type="molecule type" value="Genomic_DNA"/>
</dbReference>
<reference evidence="2 3" key="1">
    <citation type="submission" date="2019-11" db="EMBL/GenBank/DDBJ databases">
        <authorList>
            <person name="Im W.T."/>
        </authorList>
    </citation>
    <scope>NUCLEOTIDE SEQUENCE [LARGE SCALE GENOMIC DNA]</scope>
    <source>
        <strain evidence="2 3">SB-02</strain>
    </source>
</reference>
<protein>
    <submittedName>
        <fullName evidence="2">Phosphoesterase</fullName>
    </submittedName>
</protein>
<dbReference type="PANTHER" id="PTHR42850">
    <property type="entry name" value="METALLOPHOSPHOESTERASE"/>
    <property type="match status" value="1"/>
</dbReference>
<feature type="domain" description="Calcineurin-like phosphoesterase" evidence="1">
    <location>
        <begin position="1"/>
        <end position="133"/>
    </location>
</feature>
<evidence type="ECO:0000313" key="2">
    <source>
        <dbReference type="EMBL" id="QGW28924.1"/>
    </source>
</evidence>